<evidence type="ECO:0000313" key="1">
    <source>
        <dbReference type="EMBL" id="KAI4455927.1"/>
    </source>
</evidence>
<keyword evidence="2" id="KW-1185">Reference proteome</keyword>
<protein>
    <submittedName>
        <fullName evidence="1">Malic enzyme-related</fullName>
    </submittedName>
</protein>
<evidence type="ECO:0000313" key="2">
    <source>
        <dbReference type="Proteomes" id="UP001056778"/>
    </source>
</evidence>
<reference evidence="1" key="1">
    <citation type="submission" date="2022-04" db="EMBL/GenBank/DDBJ databases">
        <title>Chromosome-scale genome assembly of Holotrichia oblita Faldermann.</title>
        <authorList>
            <person name="Rongchong L."/>
        </authorList>
    </citation>
    <scope>NUCLEOTIDE SEQUENCE</scope>
    <source>
        <strain evidence="1">81SQS9</strain>
    </source>
</reference>
<name>A0ACB9SQB4_HOLOL</name>
<gene>
    <name evidence="1" type="ORF">MML48_8g00010658</name>
</gene>
<dbReference type="Proteomes" id="UP001056778">
    <property type="component" value="Chromosome 8"/>
</dbReference>
<organism evidence="1 2">
    <name type="scientific">Holotrichia oblita</name>
    <name type="common">Chafer beetle</name>
    <dbReference type="NCBI Taxonomy" id="644536"/>
    <lineage>
        <taxon>Eukaryota</taxon>
        <taxon>Metazoa</taxon>
        <taxon>Ecdysozoa</taxon>
        <taxon>Arthropoda</taxon>
        <taxon>Hexapoda</taxon>
        <taxon>Insecta</taxon>
        <taxon>Pterygota</taxon>
        <taxon>Neoptera</taxon>
        <taxon>Endopterygota</taxon>
        <taxon>Coleoptera</taxon>
        <taxon>Polyphaga</taxon>
        <taxon>Scarabaeiformia</taxon>
        <taxon>Scarabaeidae</taxon>
        <taxon>Melolonthinae</taxon>
        <taxon>Holotrichia</taxon>
    </lineage>
</organism>
<comment type="caution">
    <text evidence="1">The sequence shown here is derived from an EMBL/GenBank/DDBJ whole genome shotgun (WGS) entry which is preliminary data.</text>
</comment>
<dbReference type="EMBL" id="CM043022">
    <property type="protein sequence ID" value="KAI4455927.1"/>
    <property type="molecule type" value="Genomic_DNA"/>
</dbReference>
<proteinExistence type="predicted"/>
<accession>A0ACB9SQB4</accession>
<sequence length="625" mass="70014">MLTGVFLLSKIPRPQLDRRKYAPSLKVLIKRVYSMGAQGEVLSFGATNGMDHMNNRTFYKDVGFTIEERFALGIHGLLPGRVETLPEQVNHCIARLNMIKDDLDKYIYLSYLHSTNEKLFFSLLTQNVNKLIPIVYTPTVARAVKNHGLVAGRTKALYITIHDKGHIAKILDHWPERDVIASVVTDGERCLGLGDMGLNSVLISVGKMGLYTAFAGVKPHLCMPVVLDAGTNNQTLLESPYYLGIRQKRVTGPEYDEFVDEFMRSVVQKYGQKMLVQFEDFGIRNAFKYLQKYQNKYCCFNDDIQGTGAVVLAGFYAARRILDRPLKSHKYLFLGAGSATIGTANITCAAMVAHEGVTIEEARERICMFDLNGLVTTYRTDLNEQQKLYAINHPPINDFLKVIEIFKPSVLIGLCTVGSLFTPDILKLMGKINKKPLIFALSNPNSHAECTPLDAYKHTEGRAIYASGSPFGEVEYNGEIYRPGQGNNAYIYPGLALGAIVGAVHHISDEIQIIAARCVSDLVTDEDIRAGSIYPPMSKVREISDNIALKMLEHGISKKLCSLYPLPKDLKQFIRAHQYDLNYEKHLPARWSYPDLPPIKVRKLSEDTYNLSLKCNTDDGNTTKK</sequence>